<gene>
    <name evidence="1" type="ORF">GS03_00213</name>
</gene>
<dbReference type="PROSITE" id="PS51257">
    <property type="entry name" value="PROKAR_LIPOPROTEIN"/>
    <property type="match status" value="1"/>
</dbReference>
<evidence type="ECO:0000313" key="2">
    <source>
        <dbReference type="Proteomes" id="UP000296862"/>
    </source>
</evidence>
<name>A0A4V1CBP8_9FLAO</name>
<accession>A0A4V1CBP8</accession>
<dbReference type="OrthoDB" id="976022at2"/>
<dbReference type="EMBL" id="CP038810">
    <property type="protein sequence ID" value="QBZ96734.1"/>
    <property type="molecule type" value="Genomic_DNA"/>
</dbReference>
<protein>
    <recommendedName>
        <fullName evidence="3">Gliding motility lipoprotein GldB</fullName>
    </recommendedName>
</protein>
<dbReference type="KEGG" id="fsn:GS03_00213"/>
<dbReference type="Pfam" id="PF25594">
    <property type="entry name" value="GldB_lipo"/>
    <property type="match status" value="1"/>
</dbReference>
<dbReference type="NCBIfam" id="TIGR03514">
    <property type="entry name" value="GldB_lipo"/>
    <property type="match status" value="1"/>
</dbReference>
<reference evidence="1 2" key="1">
    <citation type="submission" date="2019-04" db="EMBL/GenBank/DDBJ databases">
        <title>Flavobacterium sp. GS03.</title>
        <authorList>
            <person name="Kim H."/>
        </authorList>
    </citation>
    <scope>NUCLEOTIDE SEQUENCE [LARGE SCALE GENOMIC DNA]</scope>
    <source>
        <strain evidence="1 2">GS03</strain>
    </source>
</reference>
<evidence type="ECO:0008006" key="3">
    <source>
        <dbReference type="Google" id="ProtNLM"/>
    </source>
</evidence>
<evidence type="ECO:0000313" key="1">
    <source>
        <dbReference type="EMBL" id="QBZ96734.1"/>
    </source>
</evidence>
<organism evidence="1 2">
    <name type="scientific">Flavobacterium sangjuense</name>
    <dbReference type="NCBI Taxonomy" id="2518177"/>
    <lineage>
        <taxon>Bacteria</taxon>
        <taxon>Pseudomonadati</taxon>
        <taxon>Bacteroidota</taxon>
        <taxon>Flavobacteriia</taxon>
        <taxon>Flavobacteriales</taxon>
        <taxon>Flavobacteriaceae</taxon>
        <taxon>Flavobacterium</taxon>
    </lineage>
</organism>
<dbReference type="RefSeq" id="WP_136150729.1">
    <property type="nucleotide sequence ID" value="NZ_CP038810.1"/>
</dbReference>
<sequence length="322" mass="38100">MKKYVIALALLAGLISCDKKSKVEKAIEETPPVSLKVYRFDKAFFETPPNELQNLKDEYPFFFPEGTPDKVWTDKMQNPQWRELYQEVEKKYSNFGEQTSEIEDLFKHIKYFFPTATMPKVYTVIADMDYNNKAIYANDKLVISLELYLGAKHRFYEFPAYLEQNFEERQMMPDIVTSFSLGKIPPPAEKTLLSEMIYYGKQLYLKDQLLPTYTDAEKIGYLPEQITWCQENESYIWRYFIEKELLYSADSKLPGRFTNLAPFSKFYLEIDNESPGRVGQWIGWQIVRSFMQNNEVSTQDMLKMDVKEIFEKSKYKPKKTDE</sequence>
<proteinExistence type="predicted"/>
<keyword evidence="2" id="KW-1185">Reference proteome</keyword>
<dbReference type="AlphaFoldDB" id="A0A4V1CBP8"/>
<dbReference type="Proteomes" id="UP000296862">
    <property type="component" value="Chromosome"/>
</dbReference>
<dbReference type="InterPro" id="IPR019853">
    <property type="entry name" value="GldB-like"/>
</dbReference>